<evidence type="ECO:0000313" key="2">
    <source>
        <dbReference type="EMBL" id="NKI17800.1"/>
    </source>
</evidence>
<feature type="transmembrane region" description="Helical" evidence="1">
    <location>
        <begin position="50"/>
        <end position="67"/>
    </location>
</feature>
<evidence type="ECO:0000256" key="1">
    <source>
        <dbReference type="SAM" id="Phobius"/>
    </source>
</evidence>
<dbReference type="RefSeq" id="WP_168450338.1">
    <property type="nucleotide sequence ID" value="NZ_JAAWWK010000003.1"/>
</dbReference>
<dbReference type="InterPro" id="IPR019253">
    <property type="entry name" value="DUF2244_TM"/>
</dbReference>
<dbReference type="EMBL" id="JAAWWK010000003">
    <property type="protein sequence ID" value="NKI17800.1"/>
    <property type="molecule type" value="Genomic_DNA"/>
</dbReference>
<protein>
    <submittedName>
        <fullName evidence="2">DUF2244 domain-containing protein</fullName>
    </submittedName>
</protein>
<keyword evidence="1" id="KW-0472">Membrane</keyword>
<name>A0ABX1GF18_9GAMM</name>
<feature type="transmembrane region" description="Helical" evidence="1">
    <location>
        <begin position="28"/>
        <end position="44"/>
    </location>
</feature>
<keyword evidence="1" id="KW-1133">Transmembrane helix</keyword>
<keyword evidence="3" id="KW-1185">Reference proteome</keyword>
<dbReference type="Pfam" id="PF10003">
    <property type="entry name" value="DUF2244"/>
    <property type="match status" value="1"/>
</dbReference>
<accession>A0ABX1GF18</accession>
<evidence type="ECO:0000313" key="3">
    <source>
        <dbReference type="Proteomes" id="UP000765845"/>
    </source>
</evidence>
<sequence>MIASTVKGATLHICLQPNQSSSWSTNKAIVTLFGVIYSIAAWRFFTLGAWPVVLLFAAELALLYLLLRKVCIALQTREELLIQDEHIAVSLHTRYHHSRWCANFRETRLLIGRQPHPWDAPPLALYHHGQEIPLGRFLPRDDCESLIKVLRDRGMVCRHTADNHLLLA</sequence>
<dbReference type="Proteomes" id="UP000765845">
    <property type="component" value="Unassembled WGS sequence"/>
</dbReference>
<keyword evidence="1" id="KW-0812">Transmembrane</keyword>
<reference evidence="2 3" key="1">
    <citation type="submission" date="2020-04" db="EMBL/GenBank/DDBJ databases">
        <authorList>
            <person name="Yoon J."/>
        </authorList>
    </citation>
    <scope>NUCLEOTIDE SEQUENCE [LARGE SCALE GENOMIC DNA]</scope>
    <source>
        <strain evidence="2 3">KMU-166</strain>
    </source>
</reference>
<comment type="caution">
    <text evidence="2">The sequence shown here is derived from an EMBL/GenBank/DDBJ whole genome shotgun (WGS) entry which is preliminary data.</text>
</comment>
<organism evidence="2 3">
    <name type="scientific">Spongiibacter thalassae</name>
    <dbReference type="NCBI Taxonomy" id="2721624"/>
    <lineage>
        <taxon>Bacteria</taxon>
        <taxon>Pseudomonadati</taxon>
        <taxon>Pseudomonadota</taxon>
        <taxon>Gammaproteobacteria</taxon>
        <taxon>Cellvibrionales</taxon>
        <taxon>Spongiibacteraceae</taxon>
        <taxon>Spongiibacter</taxon>
    </lineage>
</organism>
<proteinExistence type="predicted"/>
<gene>
    <name evidence="2" type="ORF">HCU74_10230</name>
</gene>